<name>A0A9J6FYB2_HAELO</name>
<dbReference type="AlphaFoldDB" id="A0A9J6FYB2"/>
<dbReference type="VEuPathDB" id="VectorBase:HLOH_040808"/>
<dbReference type="Gene3D" id="1.10.1380.10">
    <property type="entry name" value="Neutral endopeptidase , domain2"/>
    <property type="match status" value="1"/>
</dbReference>
<proteinExistence type="predicted"/>
<dbReference type="GO" id="GO:0008237">
    <property type="term" value="F:metallopeptidase activity"/>
    <property type="evidence" value="ECO:0007669"/>
    <property type="project" value="InterPro"/>
</dbReference>
<dbReference type="Gene3D" id="3.40.390.10">
    <property type="entry name" value="Collagenase (Catalytic Domain)"/>
    <property type="match status" value="1"/>
</dbReference>
<organism evidence="1 2">
    <name type="scientific">Haemaphysalis longicornis</name>
    <name type="common">Bush tick</name>
    <dbReference type="NCBI Taxonomy" id="44386"/>
    <lineage>
        <taxon>Eukaryota</taxon>
        <taxon>Metazoa</taxon>
        <taxon>Ecdysozoa</taxon>
        <taxon>Arthropoda</taxon>
        <taxon>Chelicerata</taxon>
        <taxon>Arachnida</taxon>
        <taxon>Acari</taxon>
        <taxon>Parasitiformes</taxon>
        <taxon>Ixodida</taxon>
        <taxon>Ixodoidea</taxon>
        <taxon>Ixodidae</taxon>
        <taxon>Haemaphysalinae</taxon>
        <taxon>Haemaphysalis</taxon>
    </lineage>
</organism>
<evidence type="ECO:0000313" key="1">
    <source>
        <dbReference type="EMBL" id="KAH9368234.1"/>
    </source>
</evidence>
<dbReference type="EMBL" id="JABSTR010000004">
    <property type="protein sequence ID" value="KAH9368234.1"/>
    <property type="molecule type" value="Genomic_DNA"/>
</dbReference>
<dbReference type="InterPro" id="IPR024079">
    <property type="entry name" value="MetalloPept_cat_dom_sf"/>
</dbReference>
<dbReference type="Proteomes" id="UP000821853">
    <property type="component" value="Chromosome 2"/>
</dbReference>
<sequence>MRKLDSMTLAFGTEDNFAQYEQYRQTPPLAAFKNGKGVLETVFAILSHASSVYWGALSNESRRARAAYDNAYSASVFEWESEYQPANNFVFVPTAAVGHLSSLSNKIPVQLYPVILSQVVRAVLRALVQSNAFNDGVSSKTWWSNDSVDDYNNITECLQQQYRSSATLDGDADAGVVHGRSTLAQRENDFLDNAVLWPLFLLYERASLRQNVTRLSYLHNDERVSLRRCSSTTMRRCSASRATTRLERSSAVWP</sequence>
<gene>
    <name evidence="1" type="ORF">HPB48_011554</name>
</gene>
<dbReference type="OrthoDB" id="6506263at2759"/>
<evidence type="ECO:0000313" key="2">
    <source>
        <dbReference type="Proteomes" id="UP000821853"/>
    </source>
</evidence>
<dbReference type="InterPro" id="IPR042089">
    <property type="entry name" value="Peptidase_M13_dom_2"/>
</dbReference>
<comment type="caution">
    <text evidence="1">The sequence shown here is derived from an EMBL/GenBank/DDBJ whole genome shotgun (WGS) entry which is preliminary data.</text>
</comment>
<keyword evidence="2" id="KW-1185">Reference proteome</keyword>
<protein>
    <submittedName>
        <fullName evidence="1">Uncharacterized protein</fullName>
    </submittedName>
</protein>
<reference evidence="1 2" key="1">
    <citation type="journal article" date="2020" name="Cell">
        <title>Large-Scale Comparative Analyses of Tick Genomes Elucidate Their Genetic Diversity and Vector Capacities.</title>
        <authorList>
            <consortium name="Tick Genome and Microbiome Consortium (TIGMIC)"/>
            <person name="Jia N."/>
            <person name="Wang J."/>
            <person name="Shi W."/>
            <person name="Du L."/>
            <person name="Sun Y."/>
            <person name="Zhan W."/>
            <person name="Jiang J.F."/>
            <person name="Wang Q."/>
            <person name="Zhang B."/>
            <person name="Ji P."/>
            <person name="Bell-Sakyi L."/>
            <person name="Cui X.M."/>
            <person name="Yuan T.T."/>
            <person name="Jiang B.G."/>
            <person name="Yang W.F."/>
            <person name="Lam T.T."/>
            <person name="Chang Q.C."/>
            <person name="Ding S.J."/>
            <person name="Wang X.J."/>
            <person name="Zhu J.G."/>
            <person name="Ruan X.D."/>
            <person name="Zhao L."/>
            <person name="Wei J.T."/>
            <person name="Ye R.Z."/>
            <person name="Que T.C."/>
            <person name="Du C.H."/>
            <person name="Zhou Y.H."/>
            <person name="Cheng J.X."/>
            <person name="Dai P.F."/>
            <person name="Guo W.B."/>
            <person name="Han X.H."/>
            <person name="Huang E.J."/>
            <person name="Li L.F."/>
            <person name="Wei W."/>
            <person name="Gao Y.C."/>
            <person name="Liu J.Z."/>
            <person name="Shao H.Z."/>
            <person name="Wang X."/>
            <person name="Wang C.C."/>
            <person name="Yang T.C."/>
            <person name="Huo Q.B."/>
            <person name="Li W."/>
            <person name="Chen H.Y."/>
            <person name="Chen S.E."/>
            <person name="Zhou L.G."/>
            <person name="Ni X.B."/>
            <person name="Tian J.H."/>
            <person name="Sheng Y."/>
            <person name="Liu T."/>
            <person name="Pan Y.S."/>
            <person name="Xia L.Y."/>
            <person name="Li J."/>
            <person name="Zhao F."/>
            <person name="Cao W.C."/>
        </authorList>
    </citation>
    <scope>NUCLEOTIDE SEQUENCE [LARGE SCALE GENOMIC DNA]</scope>
    <source>
        <strain evidence="1">HaeL-2018</strain>
    </source>
</reference>
<accession>A0A9J6FYB2</accession>